<evidence type="ECO:0000256" key="6">
    <source>
        <dbReference type="SAM" id="Phobius"/>
    </source>
</evidence>
<dbReference type="RefSeq" id="WP_188526360.1">
    <property type="nucleotide sequence ID" value="NZ_BMGI01000001.1"/>
</dbReference>
<gene>
    <name evidence="8" type="ORF">GCM10011358_08620</name>
</gene>
<feature type="transmembrane region" description="Helical" evidence="6">
    <location>
        <begin position="12"/>
        <end position="30"/>
    </location>
</feature>
<dbReference type="PANTHER" id="PTHR43385:SF1">
    <property type="entry name" value="RIBOFLAVIN TRANSPORTER RIBJ"/>
    <property type="match status" value="1"/>
</dbReference>
<feature type="transmembrane region" description="Helical" evidence="6">
    <location>
        <begin position="267"/>
        <end position="288"/>
    </location>
</feature>
<dbReference type="PROSITE" id="PS50850">
    <property type="entry name" value="MFS"/>
    <property type="match status" value="1"/>
</dbReference>
<sequence>MTALARGSSRWLVVLGAVLMQLSLGGIYAWSVFTPALLDAGWSRMESQIVFAVGLATFALVMVFAGRLLTRHGPQRLAVVGGLVLGAGYLLTGLLGATSFPVVVLGIGVVGGAGIGLGYVVPIAVGMRWFPDRKGMITGLAVAGFGFGAMGWVKLAGAWGQLIETFGLGPTFMIYGVAFAALILIGAIWMQMPPKGWAPSGFTQDAAHAKGGEDYSLAEMLRTPQFYLMFLIFAVSAGAGLMSAGLMKLYPIEALMASGYSAVEASAIAGTAMAVFFSLANGIGRILWGMISDRIGRRRSILIMTGLQAVTLFAFTAMAGTPWLLYLGAAMIGFNFGGNFALFPALTADLFGNARVGQNYPYVFLSYGAGGIVFPILGGMLGDLGNFPLAFSITAAACLVGMLAAMLIRKPDHEEATHHFSVHGFLHQMHWDQLEEAIDHALHPDHRAGK</sequence>
<keyword evidence="2" id="KW-0813">Transport</keyword>
<feature type="transmembrane region" description="Helical" evidence="6">
    <location>
        <begin position="360"/>
        <end position="381"/>
    </location>
</feature>
<dbReference type="SUPFAM" id="SSF103473">
    <property type="entry name" value="MFS general substrate transporter"/>
    <property type="match status" value="1"/>
</dbReference>
<dbReference type="CDD" id="cd17353">
    <property type="entry name" value="MFS_OFA_like"/>
    <property type="match status" value="1"/>
</dbReference>
<accession>A0ABQ1QIX4</accession>
<comment type="caution">
    <text evidence="8">The sequence shown here is derived from an EMBL/GenBank/DDBJ whole genome shotgun (WGS) entry which is preliminary data.</text>
</comment>
<evidence type="ECO:0000256" key="4">
    <source>
        <dbReference type="ARBA" id="ARBA00022989"/>
    </source>
</evidence>
<organism evidence="8 9">
    <name type="scientific">Sinisalibacter lacisalsi</name>
    <dbReference type="NCBI Taxonomy" id="1526570"/>
    <lineage>
        <taxon>Bacteria</taxon>
        <taxon>Pseudomonadati</taxon>
        <taxon>Pseudomonadota</taxon>
        <taxon>Alphaproteobacteria</taxon>
        <taxon>Rhodobacterales</taxon>
        <taxon>Roseobacteraceae</taxon>
        <taxon>Sinisalibacter</taxon>
    </lineage>
</organism>
<keyword evidence="5 6" id="KW-0472">Membrane</keyword>
<comment type="subcellular location">
    <subcellularLocation>
        <location evidence="1">Membrane</location>
        <topology evidence="1">Multi-pass membrane protein</topology>
    </subcellularLocation>
</comment>
<evidence type="ECO:0000313" key="9">
    <source>
        <dbReference type="Proteomes" id="UP000617355"/>
    </source>
</evidence>
<evidence type="ECO:0000256" key="1">
    <source>
        <dbReference type="ARBA" id="ARBA00004141"/>
    </source>
</evidence>
<dbReference type="EMBL" id="BMGI01000001">
    <property type="protein sequence ID" value="GGD26503.1"/>
    <property type="molecule type" value="Genomic_DNA"/>
</dbReference>
<feature type="transmembrane region" description="Helical" evidence="6">
    <location>
        <begin position="172"/>
        <end position="190"/>
    </location>
</feature>
<dbReference type="InterPro" id="IPR011701">
    <property type="entry name" value="MFS"/>
</dbReference>
<dbReference type="InterPro" id="IPR020846">
    <property type="entry name" value="MFS_dom"/>
</dbReference>
<dbReference type="InterPro" id="IPR052983">
    <property type="entry name" value="MFS_Riboflavin_Transporter"/>
</dbReference>
<feature type="transmembrane region" description="Helical" evidence="6">
    <location>
        <begin position="103"/>
        <end position="125"/>
    </location>
</feature>
<feature type="transmembrane region" description="Helical" evidence="6">
    <location>
        <begin position="226"/>
        <end position="247"/>
    </location>
</feature>
<protein>
    <submittedName>
        <fullName evidence="8">MFS transporter</fullName>
    </submittedName>
</protein>
<keyword evidence="4 6" id="KW-1133">Transmembrane helix</keyword>
<feature type="transmembrane region" description="Helical" evidence="6">
    <location>
        <begin position="300"/>
        <end position="319"/>
    </location>
</feature>
<keyword evidence="3 6" id="KW-0812">Transmembrane</keyword>
<feature type="transmembrane region" description="Helical" evidence="6">
    <location>
        <begin position="137"/>
        <end position="160"/>
    </location>
</feature>
<proteinExistence type="predicted"/>
<dbReference type="Proteomes" id="UP000617355">
    <property type="component" value="Unassembled WGS sequence"/>
</dbReference>
<feature type="transmembrane region" description="Helical" evidence="6">
    <location>
        <begin position="50"/>
        <end position="70"/>
    </location>
</feature>
<dbReference type="InterPro" id="IPR036259">
    <property type="entry name" value="MFS_trans_sf"/>
</dbReference>
<feature type="domain" description="Major facilitator superfamily (MFS) profile" evidence="7">
    <location>
        <begin position="9"/>
        <end position="413"/>
    </location>
</feature>
<evidence type="ECO:0000256" key="5">
    <source>
        <dbReference type="ARBA" id="ARBA00023136"/>
    </source>
</evidence>
<reference evidence="9" key="1">
    <citation type="journal article" date="2019" name="Int. J. Syst. Evol. Microbiol.">
        <title>The Global Catalogue of Microorganisms (GCM) 10K type strain sequencing project: providing services to taxonomists for standard genome sequencing and annotation.</title>
        <authorList>
            <consortium name="The Broad Institute Genomics Platform"/>
            <consortium name="The Broad Institute Genome Sequencing Center for Infectious Disease"/>
            <person name="Wu L."/>
            <person name="Ma J."/>
        </authorList>
    </citation>
    <scope>NUCLEOTIDE SEQUENCE [LARGE SCALE GENOMIC DNA]</scope>
    <source>
        <strain evidence="9">CGMCC 1.12922</strain>
    </source>
</reference>
<dbReference type="Gene3D" id="1.20.1250.20">
    <property type="entry name" value="MFS general substrate transporter like domains"/>
    <property type="match status" value="2"/>
</dbReference>
<evidence type="ECO:0000256" key="2">
    <source>
        <dbReference type="ARBA" id="ARBA00022448"/>
    </source>
</evidence>
<evidence type="ECO:0000256" key="3">
    <source>
        <dbReference type="ARBA" id="ARBA00022692"/>
    </source>
</evidence>
<feature type="transmembrane region" description="Helical" evidence="6">
    <location>
        <begin position="77"/>
        <end position="97"/>
    </location>
</feature>
<name>A0ABQ1QIX4_9RHOB</name>
<evidence type="ECO:0000259" key="7">
    <source>
        <dbReference type="PROSITE" id="PS50850"/>
    </source>
</evidence>
<dbReference type="PANTHER" id="PTHR43385">
    <property type="entry name" value="RIBOFLAVIN TRANSPORTER RIBJ"/>
    <property type="match status" value="1"/>
</dbReference>
<feature type="transmembrane region" description="Helical" evidence="6">
    <location>
        <begin position="325"/>
        <end position="348"/>
    </location>
</feature>
<feature type="transmembrane region" description="Helical" evidence="6">
    <location>
        <begin position="387"/>
        <end position="408"/>
    </location>
</feature>
<dbReference type="Pfam" id="PF07690">
    <property type="entry name" value="MFS_1"/>
    <property type="match status" value="1"/>
</dbReference>
<keyword evidence="9" id="KW-1185">Reference proteome</keyword>
<evidence type="ECO:0000313" key="8">
    <source>
        <dbReference type="EMBL" id="GGD26503.1"/>
    </source>
</evidence>